<comment type="caution">
    <text evidence="1">The sequence shown here is derived from an EMBL/GenBank/DDBJ whole genome shotgun (WGS) entry which is preliminary data.</text>
</comment>
<dbReference type="AlphaFoldDB" id="A0A9P0LK52"/>
<organism evidence="1 2">
    <name type="scientific">Acanthoscelides obtectus</name>
    <name type="common">Bean weevil</name>
    <name type="synonym">Bruchus obtectus</name>
    <dbReference type="NCBI Taxonomy" id="200917"/>
    <lineage>
        <taxon>Eukaryota</taxon>
        <taxon>Metazoa</taxon>
        <taxon>Ecdysozoa</taxon>
        <taxon>Arthropoda</taxon>
        <taxon>Hexapoda</taxon>
        <taxon>Insecta</taxon>
        <taxon>Pterygota</taxon>
        <taxon>Neoptera</taxon>
        <taxon>Endopterygota</taxon>
        <taxon>Coleoptera</taxon>
        <taxon>Polyphaga</taxon>
        <taxon>Cucujiformia</taxon>
        <taxon>Chrysomeloidea</taxon>
        <taxon>Chrysomelidae</taxon>
        <taxon>Bruchinae</taxon>
        <taxon>Bruchini</taxon>
        <taxon>Acanthoscelides</taxon>
    </lineage>
</organism>
<protein>
    <submittedName>
        <fullName evidence="1">Uncharacterized protein</fullName>
    </submittedName>
</protein>
<evidence type="ECO:0000313" key="1">
    <source>
        <dbReference type="EMBL" id="CAH1993872.1"/>
    </source>
</evidence>
<reference evidence="1" key="1">
    <citation type="submission" date="2022-03" db="EMBL/GenBank/DDBJ databases">
        <authorList>
            <person name="Sayadi A."/>
        </authorList>
    </citation>
    <scope>NUCLEOTIDE SEQUENCE</scope>
</reference>
<gene>
    <name evidence="1" type="ORF">ACAOBT_LOCUS21784</name>
</gene>
<name>A0A9P0LK52_ACAOB</name>
<keyword evidence="2" id="KW-1185">Reference proteome</keyword>
<feature type="non-terminal residue" evidence="1">
    <location>
        <position position="39"/>
    </location>
</feature>
<sequence length="39" mass="4415">MVPIASFVSFMQKQVALESQALGKLVKAPFIDWKDAKEY</sequence>
<evidence type="ECO:0000313" key="2">
    <source>
        <dbReference type="Proteomes" id="UP001152888"/>
    </source>
</evidence>
<dbReference type="Proteomes" id="UP001152888">
    <property type="component" value="Unassembled WGS sequence"/>
</dbReference>
<accession>A0A9P0LK52</accession>
<proteinExistence type="predicted"/>
<dbReference type="EMBL" id="CAKOFQ010007186">
    <property type="protein sequence ID" value="CAH1993872.1"/>
    <property type="molecule type" value="Genomic_DNA"/>
</dbReference>